<name>A0ABT5RLZ1_9PSED</name>
<proteinExistence type="predicted"/>
<evidence type="ECO:0000313" key="4">
    <source>
        <dbReference type="Proteomes" id="UP001150614"/>
    </source>
</evidence>
<dbReference type="PANTHER" id="PTHR48081">
    <property type="entry name" value="AB HYDROLASE SUPERFAMILY PROTEIN C4A8.06C"/>
    <property type="match status" value="1"/>
</dbReference>
<dbReference type="InterPro" id="IPR050300">
    <property type="entry name" value="GDXG_lipolytic_enzyme"/>
</dbReference>
<keyword evidence="4" id="KW-1185">Reference proteome</keyword>
<gene>
    <name evidence="3" type="ORF">NMG11_24540</name>
</gene>
<evidence type="ECO:0000313" key="3">
    <source>
        <dbReference type="EMBL" id="MDD1946994.1"/>
    </source>
</evidence>
<dbReference type="Pfam" id="PF07859">
    <property type="entry name" value="Abhydrolase_3"/>
    <property type="match status" value="1"/>
</dbReference>
<accession>A0ABT5RLZ1</accession>
<dbReference type="EMBL" id="JANCLL010000037">
    <property type="protein sequence ID" value="MDD1946994.1"/>
    <property type="molecule type" value="Genomic_DNA"/>
</dbReference>
<sequence>MNDAVLKGHTKSVPYVRPDAAEFLAWNNARPESQTGGDMSPQAMRAWYSKRAGICDLPVGKLAETKDFLIPTPAGEIPGRLFDVRANRSAGPVVVFYHGGGFVFGDLDSHAGFCAEMSRVLDLPVVSVQYRCAPEGKWPAAPDDCEAAARWVAQSPALLGRSVTSLVLCGDSAGGTLTIVAAMDLRDRPAQVPVIVQAPIYPSTDEGEQYPSYQEFAEGFLLTRVGMQWMQFHYCADASSYRAVPMKGDLKGLPPAVILTAGLDPLRDQGRAYAAALIREGVSVTFREAIGNIHGFVNLRKAIPSSNGDIADYLAVLRLQIEESEGLRITTKASV</sequence>
<protein>
    <submittedName>
        <fullName evidence="3">Alpha/beta hydrolase</fullName>
    </submittedName>
</protein>
<keyword evidence="1 3" id="KW-0378">Hydrolase</keyword>
<evidence type="ECO:0000259" key="2">
    <source>
        <dbReference type="Pfam" id="PF07859"/>
    </source>
</evidence>
<dbReference type="RefSeq" id="WP_169905002.1">
    <property type="nucleotide sequence ID" value="NZ_JADUCE010000031.1"/>
</dbReference>
<dbReference type="Proteomes" id="UP001150614">
    <property type="component" value="Unassembled WGS sequence"/>
</dbReference>
<organism evidence="3 4">
    <name type="scientific">Pseudomonas carnis</name>
    <dbReference type="NCBI Taxonomy" id="2487355"/>
    <lineage>
        <taxon>Bacteria</taxon>
        <taxon>Pseudomonadati</taxon>
        <taxon>Pseudomonadota</taxon>
        <taxon>Gammaproteobacteria</taxon>
        <taxon>Pseudomonadales</taxon>
        <taxon>Pseudomonadaceae</taxon>
        <taxon>Pseudomonas</taxon>
    </lineage>
</organism>
<dbReference type="GO" id="GO:0016787">
    <property type="term" value="F:hydrolase activity"/>
    <property type="evidence" value="ECO:0007669"/>
    <property type="project" value="UniProtKB-KW"/>
</dbReference>
<reference evidence="3" key="1">
    <citation type="submission" date="2022-07" db="EMBL/GenBank/DDBJ databases">
        <title>Draft genome of Pseudomonas carnis strain LP isolated from cheese.</title>
        <authorList>
            <person name="Wolfe B.E."/>
        </authorList>
    </citation>
    <scope>NUCLEOTIDE SEQUENCE</scope>
    <source>
        <strain evidence="3">LP</strain>
    </source>
</reference>
<dbReference type="PANTHER" id="PTHR48081:SF8">
    <property type="entry name" value="ALPHA_BETA HYDROLASE FOLD-3 DOMAIN-CONTAINING PROTEIN-RELATED"/>
    <property type="match status" value="1"/>
</dbReference>
<dbReference type="Gene3D" id="3.40.50.1820">
    <property type="entry name" value="alpha/beta hydrolase"/>
    <property type="match status" value="1"/>
</dbReference>
<comment type="caution">
    <text evidence="3">The sequence shown here is derived from an EMBL/GenBank/DDBJ whole genome shotgun (WGS) entry which is preliminary data.</text>
</comment>
<evidence type="ECO:0000256" key="1">
    <source>
        <dbReference type="ARBA" id="ARBA00022801"/>
    </source>
</evidence>
<dbReference type="SUPFAM" id="SSF53474">
    <property type="entry name" value="alpha/beta-Hydrolases"/>
    <property type="match status" value="1"/>
</dbReference>
<feature type="domain" description="Alpha/beta hydrolase fold-3" evidence="2">
    <location>
        <begin position="94"/>
        <end position="297"/>
    </location>
</feature>
<dbReference type="InterPro" id="IPR029058">
    <property type="entry name" value="AB_hydrolase_fold"/>
</dbReference>
<dbReference type="InterPro" id="IPR013094">
    <property type="entry name" value="AB_hydrolase_3"/>
</dbReference>